<dbReference type="Gene3D" id="3.30.420.10">
    <property type="entry name" value="Ribonuclease H-like superfamily/Ribonuclease H"/>
    <property type="match status" value="1"/>
</dbReference>
<keyword evidence="1" id="KW-0808">Transferase</keyword>
<dbReference type="Proteomes" id="UP000053825">
    <property type="component" value="Unassembled WGS sequence"/>
</dbReference>
<keyword evidence="2" id="KW-1185">Reference proteome</keyword>
<accession>A0A0L7QNK9</accession>
<dbReference type="GO" id="GO:0008168">
    <property type="term" value="F:methyltransferase activity"/>
    <property type="evidence" value="ECO:0007669"/>
    <property type="project" value="UniProtKB-KW"/>
</dbReference>
<dbReference type="EMBL" id="KQ414860">
    <property type="protein sequence ID" value="KOC60071.1"/>
    <property type="molecule type" value="Genomic_DNA"/>
</dbReference>
<evidence type="ECO:0000313" key="1">
    <source>
        <dbReference type="EMBL" id="KOC60071.1"/>
    </source>
</evidence>
<evidence type="ECO:0000313" key="2">
    <source>
        <dbReference type="Proteomes" id="UP000053825"/>
    </source>
</evidence>
<dbReference type="AlphaFoldDB" id="A0A0L7QNK9"/>
<proteinExistence type="predicted"/>
<gene>
    <name evidence="1" type="ORF">WH47_09211</name>
</gene>
<dbReference type="GO" id="GO:0003676">
    <property type="term" value="F:nucleic acid binding"/>
    <property type="evidence" value="ECO:0007669"/>
    <property type="project" value="InterPro"/>
</dbReference>
<dbReference type="STRING" id="597456.A0A0L7QNK9"/>
<protein>
    <submittedName>
        <fullName evidence="1">Histone-lysine N-methyltransferase SETMAR</fullName>
    </submittedName>
</protein>
<reference evidence="1 2" key="1">
    <citation type="submission" date="2015-07" db="EMBL/GenBank/DDBJ databases">
        <title>The genome of Habropoda laboriosa.</title>
        <authorList>
            <person name="Pan H."/>
            <person name="Kapheim K."/>
        </authorList>
    </citation>
    <scope>NUCLEOTIDE SEQUENCE [LARGE SCALE GENOMIC DNA]</scope>
    <source>
        <strain evidence="1">0110345459</strain>
    </source>
</reference>
<sequence>MSNFLANRKLKNDVEVETAIDSFLESETREFYKKGMYKLTERWKRVVELNGNYFIEYTCFTFVDSVYRVYHLTLSPEIFLW</sequence>
<keyword evidence="1" id="KW-0489">Methyltransferase</keyword>
<dbReference type="InterPro" id="IPR036397">
    <property type="entry name" value="RNaseH_sf"/>
</dbReference>
<name>A0A0L7QNK9_9HYME</name>
<organism evidence="1 2">
    <name type="scientific">Habropoda laboriosa</name>
    <dbReference type="NCBI Taxonomy" id="597456"/>
    <lineage>
        <taxon>Eukaryota</taxon>
        <taxon>Metazoa</taxon>
        <taxon>Ecdysozoa</taxon>
        <taxon>Arthropoda</taxon>
        <taxon>Hexapoda</taxon>
        <taxon>Insecta</taxon>
        <taxon>Pterygota</taxon>
        <taxon>Neoptera</taxon>
        <taxon>Endopterygota</taxon>
        <taxon>Hymenoptera</taxon>
        <taxon>Apocrita</taxon>
        <taxon>Aculeata</taxon>
        <taxon>Apoidea</taxon>
        <taxon>Anthophila</taxon>
        <taxon>Apidae</taxon>
        <taxon>Habropoda</taxon>
    </lineage>
</organism>
<dbReference type="GO" id="GO:0032259">
    <property type="term" value="P:methylation"/>
    <property type="evidence" value="ECO:0007669"/>
    <property type="project" value="UniProtKB-KW"/>
</dbReference>